<keyword evidence="4" id="KW-1185">Reference proteome</keyword>
<dbReference type="Gene3D" id="3.40.50.150">
    <property type="entry name" value="Vaccinia Virus protein VP39"/>
    <property type="match status" value="1"/>
</dbReference>
<sequence length="230" mass="25247">MTGAVAGKPQSGSKTGSHAAQMDRMYRYQRHIYDLTRKYYLLGRDRTIAGLAVPADGTLLEVGCGTGRNMLLAHRHYPAAKLYGLDISAEMLESAKANFRGASVKPVFAVADATAFRPQDFGISGEGAGFDRILISYALSMIPDWEKAIDAALAALAPNGSLHIVDFGQQENLPGWIGRGLKLWLARFHVTPRANLQEALENRLQAADCDMIFEQIGRGYAWHAVLRRRS</sequence>
<dbReference type="PANTHER" id="PTHR47473:SF1">
    <property type="entry name" value="METHYLTRANSFERASE DOMAIN-CONTAINING PROTEIN"/>
    <property type="match status" value="1"/>
</dbReference>
<name>A0A561QVJ4_9HYPH</name>
<proteinExistence type="predicted"/>
<evidence type="ECO:0000313" key="3">
    <source>
        <dbReference type="EMBL" id="TWF54398.1"/>
    </source>
</evidence>
<comment type="caution">
    <text evidence="3">The sequence shown here is derived from an EMBL/GenBank/DDBJ whole genome shotgun (WGS) entry which is preliminary data.</text>
</comment>
<dbReference type="GO" id="GO:0008168">
    <property type="term" value="F:methyltransferase activity"/>
    <property type="evidence" value="ECO:0007669"/>
    <property type="project" value="UniProtKB-KW"/>
</dbReference>
<dbReference type="RefSeq" id="WP_145636581.1">
    <property type="nucleotide sequence ID" value="NZ_VIWP01000003.1"/>
</dbReference>
<accession>A0A561QVJ4</accession>
<dbReference type="InterPro" id="IPR041698">
    <property type="entry name" value="Methyltransf_25"/>
</dbReference>
<evidence type="ECO:0000313" key="4">
    <source>
        <dbReference type="Proteomes" id="UP000320653"/>
    </source>
</evidence>
<dbReference type="OrthoDB" id="5298787at2"/>
<dbReference type="AlphaFoldDB" id="A0A561QVJ4"/>
<gene>
    <name evidence="3" type="ORF">FHW37_103264</name>
</gene>
<dbReference type="CDD" id="cd02440">
    <property type="entry name" value="AdoMet_MTases"/>
    <property type="match status" value="1"/>
</dbReference>
<keyword evidence="3" id="KW-0489">Methyltransferase</keyword>
<feature type="domain" description="Methyltransferase" evidence="2">
    <location>
        <begin position="60"/>
        <end position="160"/>
    </location>
</feature>
<dbReference type="GO" id="GO:0032259">
    <property type="term" value="P:methylation"/>
    <property type="evidence" value="ECO:0007669"/>
    <property type="project" value="UniProtKB-KW"/>
</dbReference>
<dbReference type="InterPro" id="IPR029063">
    <property type="entry name" value="SAM-dependent_MTases_sf"/>
</dbReference>
<keyword evidence="3" id="KW-0808">Transferase</keyword>
<feature type="region of interest" description="Disordered" evidence="1">
    <location>
        <begin position="1"/>
        <end position="20"/>
    </location>
</feature>
<dbReference type="Pfam" id="PF13649">
    <property type="entry name" value="Methyltransf_25"/>
    <property type="match status" value="1"/>
</dbReference>
<dbReference type="Proteomes" id="UP000320653">
    <property type="component" value="Unassembled WGS sequence"/>
</dbReference>
<dbReference type="SUPFAM" id="SSF53335">
    <property type="entry name" value="S-adenosyl-L-methionine-dependent methyltransferases"/>
    <property type="match status" value="1"/>
</dbReference>
<organism evidence="3 4">
    <name type="scientific">Neorhizobium alkalisoli</name>
    <dbReference type="NCBI Taxonomy" id="528178"/>
    <lineage>
        <taxon>Bacteria</taxon>
        <taxon>Pseudomonadati</taxon>
        <taxon>Pseudomonadota</taxon>
        <taxon>Alphaproteobacteria</taxon>
        <taxon>Hyphomicrobiales</taxon>
        <taxon>Rhizobiaceae</taxon>
        <taxon>Rhizobium/Agrobacterium group</taxon>
        <taxon>Neorhizobium</taxon>
    </lineage>
</organism>
<evidence type="ECO:0000259" key="2">
    <source>
        <dbReference type="Pfam" id="PF13649"/>
    </source>
</evidence>
<dbReference type="PANTHER" id="PTHR47473">
    <property type="entry name" value="BTA1P"/>
    <property type="match status" value="1"/>
</dbReference>
<reference evidence="3 4" key="1">
    <citation type="submission" date="2019-06" db="EMBL/GenBank/DDBJ databases">
        <title>Sorghum-associated microbial communities from plants grown in Nebraska, USA.</title>
        <authorList>
            <person name="Schachtman D."/>
        </authorList>
    </citation>
    <scope>NUCLEOTIDE SEQUENCE [LARGE SCALE GENOMIC DNA]</scope>
    <source>
        <strain evidence="3 4">1225</strain>
    </source>
</reference>
<dbReference type="EMBL" id="VIWP01000003">
    <property type="protein sequence ID" value="TWF54398.1"/>
    <property type="molecule type" value="Genomic_DNA"/>
</dbReference>
<protein>
    <submittedName>
        <fullName evidence="3">S-adenosylmethionine-diacylgycerolhomoserine-N-methyltransferase</fullName>
    </submittedName>
</protein>
<evidence type="ECO:0000256" key="1">
    <source>
        <dbReference type="SAM" id="MobiDB-lite"/>
    </source>
</evidence>